<evidence type="ECO:0000313" key="1">
    <source>
        <dbReference type="EMBL" id="TVY39594.1"/>
    </source>
</evidence>
<sequence length="172" mass="19686">MPQGSEALVTGGLNARASRGLSGANAELQEYINTIAMFPTIIRRAAQKGAEEIPFIYTNPYKAKRLWPPDFTKIHPKHQFRLERRFRRRSKLRWARPGWTKATKMVQFGSIVFVTVYGVLFLDWNTIGNPENPPFHTIRNWFFGLTGNIWGRGQVRRHDEPDDASPVSSSDS</sequence>
<comment type="caution">
    <text evidence="1">The sequence shown here is derived from an EMBL/GenBank/DDBJ whole genome shotgun (WGS) entry which is preliminary data.</text>
</comment>
<dbReference type="AlphaFoldDB" id="A0A8H8RR06"/>
<dbReference type="EMBL" id="QGMI01000511">
    <property type="protein sequence ID" value="TVY39594.1"/>
    <property type="molecule type" value="Genomic_DNA"/>
</dbReference>
<proteinExistence type="predicted"/>
<organism evidence="1 2">
    <name type="scientific">Lachnellula occidentalis</name>
    <dbReference type="NCBI Taxonomy" id="215460"/>
    <lineage>
        <taxon>Eukaryota</taxon>
        <taxon>Fungi</taxon>
        <taxon>Dikarya</taxon>
        <taxon>Ascomycota</taxon>
        <taxon>Pezizomycotina</taxon>
        <taxon>Leotiomycetes</taxon>
        <taxon>Helotiales</taxon>
        <taxon>Lachnaceae</taxon>
        <taxon>Lachnellula</taxon>
    </lineage>
</organism>
<name>A0A8H8RR06_9HELO</name>
<protein>
    <submittedName>
        <fullName evidence="1">Uncharacterized protein</fullName>
    </submittedName>
</protein>
<evidence type="ECO:0000313" key="2">
    <source>
        <dbReference type="Proteomes" id="UP000443090"/>
    </source>
</evidence>
<accession>A0A8H8RR06</accession>
<keyword evidence="2" id="KW-1185">Reference proteome</keyword>
<dbReference type="OrthoDB" id="5278907at2759"/>
<gene>
    <name evidence="1" type="ORF">LOCC1_G006260</name>
</gene>
<dbReference type="Proteomes" id="UP000443090">
    <property type="component" value="Unassembled WGS sequence"/>
</dbReference>
<reference evidence="1 2" key="1">
    <citation type="submission" date="2018-05" db="EMBL/GenBank/DDBJ databases">
        <title>Genome sequencing and assembly of the regulated plant pathogen Lachnellula willkommii and related sister species for the development of diagnostic species identification markers.</title>
        <authorList>
            <person name="Giroux E."/>
            <person name="Bilodeau G."/>
        </authorList>
    </citation>
    <scope>NUCLEOTIDE SEQUENCE [LARGE SCALE GENOMIC DNA]</scope>
    <source>
        <strain evidence="1 2">CBS 160.35</strain>
    </source>
</reference>